<sequence length="94" mass="10650">MIQLEKYIYLSGVGPTERNSVQNRMLDGIKINNIACTVILVKGFQIKGRIEYFDDFCVILNADGKQQTIYKHSISTIIPSKSVTLMRPNEKAND</sequence>
<dbReference type="Gene3D" id="2.30.30.100">
    <property type="match status" value="1"/>
</dbReference>
<dbReference type="PANTHER" id="PTHR34772">
    <property type="entry name" value="RNA-BINDING PROTEIN HFQ"/>
    <property type="match status" value="1"/>
</dbReference>
<evidence type="ECO:0000259" key="3">
    <source>
        <dbReference type="PROSITE" id="PS52002"/>
    </source>
</evidence>
<dbReference type="Pfam" id="PF17209">
    <property type="entry name" value="Hfq"/>
    <property type="match status" value="1"/>
</dbReference>
<comment type="caution">
    <text evidence="4">The sequence shown here is derived from an EMBL/GenBank/DDBJ whole genome shotgun (WGS) entry which is preliminary data.</text>
</comment>
<evidence type="ECO:0000313" key="5">
    <source>
        <dbReference type="Proteomes" id="UP001597079"/>
    </source>
</evidence>
<evidence type="ECO:0000256" key="2">
    <source>
        <dbReference type="ARBA" id="ARBA00023016"/>
    </source>
</evidence>
<dbReference type="InterPro" id="IPR010920">
    <property type="entry name" value="LSM_dom_sf"/>
</dbReference>
<dbReference type="InterPro" id="IPR047575">
    <property type="entry name" value="Sm"/>
</dbReference>
<protein>
    <submittedName>
        <fullName evidence="4">RNA chaperone Hfq</fullName>
    </submittedName>
</protein>
<keyword evidence="2" id="KW-0346">Stress response</keyword>
<dbReference type="SUPFAM" id="SSF50182">
    <property type="entry name" value="Sm-like ribonucleoproteins"/>
    <property type="match status" value="1"/>
</dbReference>
<name>A0ABW4JJ94_9BACL</name>
<dbReference type="PANTHER" id="PTHR34772:SF1">
    <property type="entry name" value="RNA-BINDING PROTEIN HFQ"/>
    <property type="match status" value="1"/>
</dbReference>
<proteinExistence type="predicted"/>
<evidence type="ECO:0000313" key="4">
    <source>
        <dbReference type="EMBL" id="MFD1676364.1"/>
    </source>
</evidence>
<dbReference type="PROSITE" id="PS52002">
    <property type="entry name" value="SM"/>
    <property type="match status" value="1"/>
</dbReference>
<keyword evidence="5" id="KW-1185">Reference proteome</keyword>
<dbReference type="EMBL" id="JBHUCX010000054">
    <property type="protein sequence ID" value="MFD1676364.1"/>
    <property type="molecule type" value="Genomic_DNA"/>
</dbReference>
<feature type="domain" description="Sm" evidence="3">
    <location>
        <begin position="23"/>
        <end position="83"/>
    </location>
</feature>
<keyword evidence="1" id="KW-0694">RNA-binding</keyword>
<dbReference type="Proteomes" id="UP001597079">
    <property type="component" value="Unassembled WGS sequence"/>
</dbReference>
<dbReference type="InterPro" id="IPR005001">
    <property type="entry name" value="Hfq"/>
</dbReference>
<dbReference type="RefSeq" id="WP_377944264.1">
    <property type="nucleotide sequence ID" value="NZ_JBHUCX010000054.1"/>
</dbReference>
<gene>
    <name evidence="4" type="primary">hfq</name>
    <name evidence="4" type="ORF">ACFSB2_16810</name>
</gene>
<reference evidence="5" key="1">
    <citation type="journal article" date="2019" name="Int. J. Syst. Evol. Microbiol.">
        <title>The Global Catalogue of Microorganisms (GCM) 10K type strain sequencing project: providing services to taxonomists for standard genome sequencing and annotation.</title>
        <authorList>
            <consortium name="The Broad Institute Genomics Platform"/>
            <consortium name="The Broad Institute Genome Sequencing Center for Infectious Disease"/>
            <person name="Wu L."/>
            <person name="Ma J."/>
        </authorList>
    </citation>
    <scope>NUCLEOTIDE SEQUENCE [LARGE SCALE GENOMIC DNA]</scope>
    <source>
        <strain evidence="5">CGMCC 1.12286</strain>
    </source>
</reference>
<accession>A0ABW4JJ94</accession>
<dbReference type="CDD" id="cd01716">
    <property type="entry name" value="Hfq"/>
    <property type="match status" value="1"/>
</dbReference>
<organism evidence="4 5">
    <name type="scientific">Alicyclobacillus fodiniaquatilis</name>
    <dbReference type="NCBI Taxonomy" id="1661150"/>
    <lineage>
        <taxon>Bacteria</taxon>
        <taxon>Bacillati</taxon>
        <taxon>Bacillota</taxon>
        <taxon>Bacilli</taxon>
        <taxon>Bacillales</taxon>
        <taxon>Alicyclobacillaceae</taxon>
        <taxon>Alicyclobacillus</taxon>
    </lineage>
</organism>
<dbReference type="NCBIfam" id="TIGR02383">
    <property type="entry name" value="Hfq"/>
    <property type="match status" value="1"/>
</dbReference>
<evidence type="ECO:0000256" key="1">
    <source>
        <dbReference type="ARBA" id="ARBA00022884"/>
    </source>
</evidence>